<organism evidence="1 2">
    <name type="scientific">Flavobacterium hungaricum</name>
    <dbReference type="NCBI Taxonomy" id="2082725"/>
    <lineage>
        <taxon>Bacteria</taxon>
        <taxon>Pseudomonadati</taxon>
        <taxon>Bacteroidota</taxon>
        <taxon>Flavobacteriia</taxon>
        <taxon>Flavobacteriales</taxon>
        <taxon>Flavobacteriaceae</taxon>
        <taxon>Flavobacterium</taxon>
    </lineage>
</organism>
<reference evidence="1 2" key="1">
    <citation type="submission" date="2018-07" db="EMBL/GenBank/DDBJ databases">
        <title>Genome assembly of strain KB82.</title>
        <authorList>
            <person name="Kukolya J."/>
            <person name="Horvath B."/>
            <person name="Nagy I."/>
            <person name="Toth A."/>
        </authorList>
    </citation>
    <scope>NUCLEOTIDE SEQUENCE [LARGE SCALE GENOMIC DNA]</scope>
    <source>
        <strain evidence="1 2">Kb82</strain>
    </source>
</reference>
<keyword evidence="2" id="KW-1185">Reference proteome</keyword>
<comment type="caution">
    <text evidence="1">The sequence shown here is derived from an EMBL/GenBank/DDBJ whole genome shotgun (WGS) entry which is preliminary data.</text>
</comment>
<dbReference type="Proteomes" id="UP000640614">
    <property type="component" value="Unassembled WGS sequence"/>
</dbReference>
<name>A0ABR9TKD9_9FLAO</name>
<dbReference type="EMBL" id="PRDM01000002">
    <property type="protein sequence ID" value="MBE8725820.1"/>
    <property type="molecule type" value="Genomic_DNA"/>
</dbReference>
<gene>
    <name evidence="1" type="ORF">C4F50_12785</name>
</gene>
<dbReference type="RefSeq" id="WP_194139013.1">
    <property type="nucleotide sequence ID" value="NZ_PRDM01000002.1"/>
</dbReference>
<evidence type="ECO:0000313" key="2">
    <source>
        <dbReference type="Proteomes" id="UP000640614"/>
    </source>
</evidence>
<protein>
    <recommendedName>
        <fullName evidence="3">YopX protein domain-containing protein</fullName>
    </recommendedName>
</protein>
<sequence length="207" mass="23926">MAIQTLNTIKDWFRTSLKPSQQQFWDTWDSFRHKYDKIYIKEIEGLDQVINETKIVKSGEFIIFKVAPNTNNELEIGDSVIGYCEGNFLCEATYYGGDTSLMSSFTKPNNVVGRIVAFTTDYYYGDKIIYELNDDVLLRYTSCGAYNGIYILYKKPGELEFSSIWPTGYYPETWVSWLELTPGTILKLTDTLGDFEDSEEFVIQNVE</sequence>
<accession>A0ABR9TKD9</accession>
<evidence type="ECO:0000313" key="1">
    <source>
        <dbReference type="EMBL" id="MBE8725820.1"/>
    </source>
</evidence>
<proteinExistence type="predicted"/>
<evidence type="ECO:0008006" key="3">
    <source>
        <dbReference type="Google" id="ProtNLM"/>
    </source>
</evidence>